<evidence type="ECO:0000313" key="5">
    <source>
        <dbReference type="Proteomes" id="UP000242942"/>
    </source>
</evidence>
<dbReference type="Pfam" id="PF09687">
    <property type="entry name" value="PRESAN"/>
    <property type="match status" value="1"/>
</dbReference>
<evidence type="ECO:0000256" key="2">
    <source>
        <dbReference type="SAM" id="Phobius"/>
    </source>
</evidence>
<sequence length="284" mass="33866">MYVNSVKEKNGRKKDPRRLIPRLLFVLLYMISLKTVYVSKTTTRSNLQLSSGKCMRRLAESSINVRENLPKSKLNGNQSSELPFGCKESDLSRELTMDEINKLISSCIFFVNKKKAYIVFYHYNNYLMRTYCNMMNKLSNTFIELASKHGIPEEVREKHWKECNEALTYDLMYMNDSAMKYFYFFVKERMFYLKFREFLIRCKEHWIATIQRNEQKWSKFLYDLVINYKSIEGKGDIPKGSISTGASSNRHQCNERKKYKRKVVESKYTAKRNNNQKNEQKKTF</sequence>
<dbReference type="Gene3D" id="6.10.280.180">
    <property type="entry name" value="Plasmodium RESA, N-terminal helical domain"/>
    <property type="match status" value="1"/>
</dbReference>
<proteinExistence type="predicted"/>
<dbReference type="VEuPathDB" id="PlasmoDB:POWCR01_050023000"/>
<evidence type="ECO:0000313" key="4">
    <source>
        <dbReference type="EMBL" id="SBT86131.1"/>
    </source>
</evidence>
<dbReference type="InterPro" id="IPR019111">
    <property type="entry name" value="PRESA_N"/>
</dbReference>
<feature type="compositionally biased region" description="Polar residues" evidence="1">
    <location>
        <begin position="241"/>
        <end position="251"/>
    </location>
</feature>
<dbReference type="AlphaFoldDB" id="A0A1D3JIC6"/>
<keyword evidence="2" id="KW-0472">Membrane</keyword>
<keyword evidence="5" id="KW-1185">Reference proteome</keyword>
<accession>A0A1D3JIC6</accession>
<organism evidence="4 5">
    <name type="scientific">Plasmodium ovale</name>
    <name type="common">malaria parasite P. ovale</name>
    <dbReference type="NCBI Taxonomy" id="36330"/>
    <lineage>
        <taxon>Eukaryota</taxon>
        <taxon>Sar</taxon>
        <taxon>Alveolata</taxon>
        <taxon>Apicomplexa</taxon>
        <taxon>Aconoidasida</taxon>
        <taxon>Haemosporida</taxon>
        <taxon>Plasmodiidae</taxon>
        <taxon>Plasmodium</taxon>
        <taxon>Plasmodium (Plasmodium)</taxon>
    </lineage>
</organism>
<gene>
    <name evidence="4" type="primary">PocGH01_00017400</name>
    <name evidence="4" type="ORF">POCGH01_00017400</name>
</gene>
<protein>
    <submittedName>
        <fullName evidence="4">RAD protein</fullName>
    </submittedName>
</protein>
<keyword evidence="2" id="KW-0812">Transmembrane</keyword>
<reference evidence="4 5" key="1">
    <citation type="submission" date="2016-06" db="EMBL/GenBank/DDBJ databases">
        <authorList>
            <consortium name="Pathogen Informatics"/>
        </authorList>
    </citation>
    <scope>NUCLEOTIDE SEQUENCE [LARGE SCALE GENOMIC DNA]</scope>
    <source>
        <strain evidence="4">PocGH01</strain>
    </source>
</reference>
<evidence type="ECO:0000256" key="1">
    <source>
        <dbReference type="SAM" id="MobiDB-lite"/>
    </source>
</evidence>
<dbReference type="OrthoDB" id="380868at2759"/>
<dbReference type="Proteomes" id="UP000242942">
    <property type="component" value="Unassembled WGS sequence"/>
</dbReference>
<name>A0A1D3JIC6_PLAOA</name>
<dbReference type="VEuPathDB" id="PlasmoDB:PocGH01_00017400"/>
<feature type="domain" description="Plasmodium RESA N-terminal" evidence="3">
    <location>
        <begin position="94"/>
        <end position="217"/>
    </location>
</feature>
<evidence type="ECO:0000259" key="3">
    <source>
        <dbReference type="Pfam" id="PF09687"/>
    </source>
</evidence>
<dbReference type="InterPro" id="IPR044885">
    <property type="entry name" value="PRESA_N_sf"/>
</dbReference>
<feature type="region of interest" description="Disordered" evidence="1">
    <location>
        <begin position="239"/>
        <end position="284"/>
    </location>
</feature>
<dbReference type="EMBL" id="FLRI01000616">
    <property type="protein sequence ID" value="SBT86131.1"/>
    <property type="molecule type" value="Genomic_DNA"/>
</dbReference>
<keyword evidence="2" id="KW-1133">Transmembrane helix</keyword>
<feature type="transmembrane region" description="Helical" evidence="2">
    <location>
        <begin position="20"/>
        <end position="38"/>
    </location>
</feature>